<feature type="compositionally biased region" description="Acidic residues" evidence="1">
    <location>
        <begin position="313"/>
        <end position="328"/>
    </location>
</feature>
<organism evidence="2 3">
    <name type="scientific">Tetragenococcus muriaticus PMC-11-5</name>
    <dbReference type="NCBI Taxonomy" id="1302649"/>
    <lineage>
        <taxon>Bacteria</taxon>
        <taxon>Bacillati</taxon>
        <taxon>Bacillota</taxon>
        <taxon>Bacilli</taxon>
        <taxon>Lactobacillales</taxon>
        <taxon>Enterococcaceae</taxon>
        <taxon>Tetragenococcus</taxon>
    </lineage>
</organism>
<comment type="caution">
    <text evidence="2">The sequence shown here is derived from an EMBL/GenBank/DDBJ whole genome shotgun (WGS) entry which is preliminary data.</text>
</comment>
<feature type="compositionally biased region" description="Acidic residues" evidence="1">
    <location>
        <begin position="363"/>
        <end position="380"/>
    </location>
</feature>
<dbReference type="PANTHER" id="PTHR37804:SF1">
    <property type="entry name" value="CDAA REGULATORY PROTEIN CDAR"/>
    <property type="match status" value="1"/>
</dbReference>
<gene>
    <name evidence="2" type="ORF">TMUPMC115_1241</name>
</gene>
<dbReference type="PATRIC" id="fig|1302649.3.peg.1244"/>
<dbReference type="InterPro" id="IPR053154">
    <property type="entry name" value="c-di-AMP_regulator"/>
</dbReference>
<feature type="compositionally biased region" description="Acidic residues" evidence="1">
    <location>
        <begin position="390"/>
        <end position="404"/>
    </location>
</feature>
<evidence type="ECO:0000313" key="3">
    <source>
        <dbReference type="Proteomes" id="UP000029380"/>
    </source>
</evidence>
<feature type="compositionally biased region" description="Low complexity" evidence="1">
    <location>
        <begin position="352"/>
        <end position="362"/>
    </location>
</feature>
<feature type="region of interest" description="Disordered" evidence="1">
    <location>
        <begin position="312"/>
        <end position="404"/>
    </location>
</feature>
<dbReference type="PANTHER" id="PTHR37804">
    <property type="entry name" value="CDAA REGULATORY PROTEIN CDAR"/>
    <property type="match status" value="1"/>
</dbReference>
<sequence>MLTKKKKSNIVYGLLALFFSLVLFFNANGSNFQNSIATSEVHEETVQDVPVSIEYDSDEYYIQGYEDTVDVALSGANRVQLNAETNEETRNFEVVADLTNLDEGTHDVPLEVENLSNSVDASVEPDTLTVTVERRVTRNFQIDTQEFEDRLQDGFELDEASISPQEVEVTSGEETMEEISRIAIVSNLEVINENISDTFSLQAVDENGEELSTSLSPQTADVQLEVSAPEKEVSLSPSQVGDTPEGISDFDFQLNENSATITGAQHLLDEVDSLEVPVDVTDVTEPTTRNVNVEIPSQLSSDVNTVSVNITPEFEDTEENNDNTEETGDMQIPPETNNDNNGGIEGNEENPEMNTPETSSAQEETEATEESQEQTEETQESQETQSSVDEQLEATQENEEETER</sequence>
<reference evidence="2 3" key="1">
    <citation type="submission" date="2014-08" db="EMBL/GenBank/DDBJ databases">
        <title>Genome sequence of Tetragenococcus muriaticus.</title>
        <authorList>
            <person name="Chuea-nongthon C."/>
            <person name="Rodtong S."/>
            <person name="Yongsawatdigul J."/>
            <person name="Steele J.L."/>
            <person name="Liu X.-y."/>
            <person name="Speers J."/>
            <person name="Glasner J.D."/>
            <person name="Neeno-Eckwall E.C."/>
        </authorList>
    </citation>
    <scope>NUCLEOTIDE SEQUENCE [LARGE SCALE GENOMIC DNA]</scope>
    <source>
        <strain evidence="2 3">PMC-11-5</strain>
    </source>
</reference>
<evidence type="ECO:0000256" key="1">
    <source>
        <dbReference type="SAM" id="MobiDB-lite"/>
    </source>
</evidence>
<dbReference type="RefSeq" id="WP_051176585.1">
    <property type="nucleotide sequence ID" value="NZ_JPVU01000133.1"/>
</dbReference>
<protein>
    <recommendedName>
        <fullName evidence="4">Secreted protein</fullName>
    </recommendedName>
</protein>
<evidence type="ECO:0000313" key="2">
    <source>
        <dbReference type="EMBL" id="KFN91719.1"/>
    </source>
</evidence>
<dbReference type="EMBL" id="JPVU01000133">
    <property type="protein sequence ID" value="KFN91719.1"/>
    <property type="molecule type" value="Genomic_DNA"/>
</dbReference>
<dbReference type="Pfam" id="PF07949">
    <property type="entry name" value="YbbR"/>
    <property type="match status" value="3"/>
</dbReference>
<accession>A0A091C461</accession>
<dbReference type="Proteomes" id="UP000029380">
    <property type="component" value="Unassembled WGS sequence"/>
</dbReference>
<dbReference type="AlphaFoldDB" id="A0A091C461"/>
<dbReference type="OrthoDB" id="2960905at2"/>
<dbReference type="InterPro" id="IPR012505">
    <property type="entry name" value="YbbR"/>
</dbReference>
<evidence type="ECO:0008006" key="4">
    <source>
        <dbReference type="Google" id="ProtNLM"/>
    </source>
</evidence>
<dbReference type="Gene3D" id="2.170.120.40">
    <property type="entry name" value="YbbR-like domain"/>
    <property type="match status" value="2"/>
</dbReference>
<proteinExistence type="predicted"/>
<dbReference type="Gene3D" id="2.170.120.30">
    <property type="match status" value="1"/>
</dbReference>
<name>A0A091C461_9ENTE</name>